<gene>
    <name evidence="1" type="ORF">PPENT_87.1.T1570004</name>
</gene>
<reference evidence="1" key="1">
    <citation type="submission" date="2021-01" db="EMBL/GenBank/DDBJ databases">
        <authorList>
            <consortium name="Genoscope - CEA"/>
            <person name="William W."/>
        </authorList>
    </citation>
    <scope>NUCLEOTIDE SEQUENCE</scope>
</reference>
<evidence type="ECO:0000313" key="2">
    <source>
        <dbReference type="Proteomes" id="UP000689195"/>
    </source>
</evidence>
<protein>
    <submittedName>
        <fullName evidence="1">Uncharacterized protein</fullName>
    </submittedName>
</protein>
<accession>A0A8S1YAN6</accession>
<evidence type="ECO:0000313" key="1">
    <source>
        <dbReference type="EMBL" id="CAD8209897.1"/>
    </source>
</evidence>
<organism evidence="1 2">
    <name type="scientific">Paramecium pentaurelia</name>
    <dbReference type="NCBI Taxonomy" id="43138"/>
    <lineage>
        <taxon>Eukaryota</taxon>
        <taxon>Sar</taxon>
        <taxon>Alveolata</taxon>
        <taxon>Ciliophora</taxon>
        <taxon>Intramacronucleata</taxon>
        <taxon>Oligohymenophorea</taxon>
        <taxon>Peniculida</taxon>
        <taxon>Parameciidae</taxon>
        <taxon>Paramecium</taxon>
    </lineage>
</organism>
<name>A0A8S1YAN6_9CILI</name>
<sequence>MIYLGYKLYNDDRRKEAIRFFDAALFINSKHFDSLYYKCIQIIDKCISLVFNVIHYDYNLNIYKLSNYNDTLILVDKILSINSKHIDSISTKFNHSFQIQVKQYIISLQQLKLLCTIGKYEEGLKIIDQALNFIPNSYFPLYVIAYNHYKDMKKQLFIMIGLFKSIQIFQYPKMARCQILSEREKTFIDCDLSWLKIDFILLLF</sequence>
<proteinExistence type="predicted"/>
<keyword evidence="2" id="KW-1185">Reference proteome</keyword>
<dbReference type="AlphaFoldDB" id="A0A8S1YAN6"/>
<dbReference type="Proteomes" id="UP000689195">
    <property type="component" value="Unassembled WGS sequence"/>
</dbReference>
<dbReference type="EMBL" id="CAJJDO010000157">
    <property type="protein sequence ID" value="CAD8209897.1"/>
    <property type="molecule type" value="Genomic_DNA"/>
</dbReference>
<comment type="caution">
    <text evidence="1">The sequence shown here is derived from an EMBL/GenBank/DDBJ whole genome shotgun (WGS) entry which is preliminary data.</text>
</comment>